<keyword evidence="14" id="KW-1185">Reference proteome</keyword>
<feature type="binding site" evidence="11">
    <location>
        <position position="549"/>
    </location>
    <ligand>
        <name>D-threo-isocitrate</name>
        <dbReference type="ChEBI" id="CHEBI:15562"/>
    </ligand>
</feature>
<sequence length="743" mass="81770">MSSDQTIIYTLTDEAPLLATHAFLPVVSTFTKPAGITVEASDISVAARILAAFPEKLTPEQRVPDALAELGKKTLTPEANIIKLPNISASVTQLTTAIKELQDKGYNIPDYPADPKTDEEKTIKAKYGKCIGSAVNPVLREGNSDRRAPRAVKEYARKNPHSMQPWSQASRTHVSHMTHGDFYHGEKSMTLDAAREVKMELVTKSGQTIVLKPKVALQAGEIIDSMFMSRKALLDFYEAQIEDAHQTGMLFSLHVKATMMKVSHPIVFGHCVRMFYKDAFAKHGALFDSLGINVNNGMADLYNKIADLPSSQREEIIRDLHACQEHRPELAMVDSAKGITNFHSPNDVIVDASMPAMIRAGGKMYGADGRLKEVKAVIPESTFARIYQEIINFCKWHGAFDPKTMGTVPNVGLMAQQAEEYGSHDKTFEITEAGVANITDLATGEVLMSQNVEQGDIWRMCQVKDAPIRDWVKLAVTRARNSGMPTVFWLDPYRPHENELIKKVKVYLKDHDTSGLDIQIMSQVRAMRYTLERVKRGLDTISVTGNILRDYLTDLFPIMELGTSAKMLSIVPLMAGGGMYETGAGGSAPKHVQQLVEENHLRWDSLGEFLALAVSLEDLGIKTGNNKAKVLAKTLDSATGKLLDNRKSPSPKTGELDNRGSQFYLSMYWAQELAAQTEDAELAAKFAPLAKQLGESEAKIVAELLEVQGKPADIGGYYKLDEAKVGAVMRPSATFNAALQSLA</sequence>
<keyword evidence="2 9" id="KW-0816">Tricarboxylic acid cycle</keyword>
<feature type="site" description="Critical for catalysis" evidence="10">
    <location>
        <position position="421"/>
    </location>
</feature>
<dbReference type="InterPro" id="IPR004436">
    <property type="entry name" value="Isocitrate_DH_NADP_mono"/>
</dbReference>
<feature type="binding site" evidence="12">
    <location>
        <position position="554"/>
    </location>
    <ligand>
        <name>Mg(2+)</name>
        <dbReference type="ChEBI" id="CHEBI:18420"/>
    </ligand>
</feature>
<protein>
    <recommendedName>
        <fullName evidence="9">Isocitrate dehydrogenase [NADP]</fullName>
        <ecNumber evidence="9">1.1.1.42</ecNumber>
    </recommendedName>
    <alternativeName>
        <fullName evidence="9">Oxalosuccinate decarboxylase</fullName>
    </alternativeName>
</protein>
<evidence type="ECO:0000256" key="1">
    <source>
        <dbReference type="ARBA" id="ARBA00022435"/>
    </source>
</evidence>
<evidence type="ECO:0000256" key="8">
    <source>
        <dbReference type="ARBA" id="ARBA00046318"/>
    </source>
</evidence>
<dbReference type="SUPFAM" id="SSF53659">
    <property type="entry name" value="Isocitrate/Isopropylmalate dehydrogenase-like"/>
    <property type="match status" value="1"/>
</dbReference>
<evidence type="ECO:0000313" key="13">
    <source>
        <dbReference type="EMBL" id="TXG00052.1"/>
    </source>
</evidence>
<dbReference type="Gene3D" id="3.40.718.10">
    <property type="entry name" value="Isopropylmalate Dehydrogenase"/>
    <property type="match status" value="1"/>
</dbReference>
<feature type="site" description="Critical for catalysis" evidence="10">
    <location>
        <position position="256"/>
    </location>
</feature>
<name>A0A5C7G403_9BURK</name>
<comment type="cofactor">
    <cofactor evidence="12">
        <name>Mg(2+)</name>
        <dbReference type="ChEBI" id="CHEBI:18420"/>
    </cofactor>
    <cofactor evidence="12">
        <name>Mn(2+)</name>
        <dbReference type="ChEBI" id="CHEBI:29035"/>
    </cofactor>
    <text evidence="12">Binds 1 Mg(2+) or Mn(2+) ion per subunit.</text>
</comment>
<evidence type="ECO:0000256" key="11">
    <source>
        <dbReference type="PIRSR" id="PIRSR009407-2"/>
    </source>
</evidence>
<proteinExistence type="inferred from homology"/>
<dbReference type="PANTHER" id="PTHR36999:SF1">
    <property type="entry name" value="ISOCITRATE DEHYDROGENASE (NADP(+))"/>
    <property type="match status" value="1"/>
</dbReference>
<evidence type="ECO:0000256" key="4">
    <source>
        <dbReference type="ARBA" id="ARBA00022842"/>
    </source>
</evidence>
<evidence type="ECO:0000256" key="9">
    <source>
        <dbReference type="PIRNR" id="PIRNR009407"/>
    </source>
</evidence>
<evidence type="ECO:0000313" key="14">
    <source>
        <dbReference type="Proteomes" id="UP000321413"/>
    </source>
</evidence>
<dbReference type="Pfam" id="PF03971">
    <property type="entry name" value="IDH"/>
    <property type="match status" value="1"/>
</dbReference>
<keyword evidence="1 9" id="KW-0329">Glyoxylate bypass</keyword>
<keyword evidence="6 9" id="KW-0560">Oxidoreductase</keyword>
<feature type="binding site" evidence="12">
    <location>
        <position position="351"/>
    </location>
    <ligand>
        <name>Mg(2+)</name>
        <dbReference type="ChEBI" id="CHEBI:18420"/>
    </ligand>
</feature>
<dbReference type="GO" id="GO:0004450">
    <property type="term" value="F:isocitrate dehydrogenase (NADP+) activity"/>
    <property type="evidence" value="ECO:0007669"/>
    <property type="project" value="UniProtKB-EC"/>
</dbReference>
<gene>
    <name evidence="13" type="ORF">FVD38_10225</name>
</gene>
<dbReference type="EMBL" id="VPFD01000009">
    <property type="protein sequence ID" value="TXG00052.1"/>
    <property type="molecule type" value="Genomic_DNA"/>
</dbReference>
<dbReference type="GO" id="GO:0006097">
    <property type="term" value="P:glyoxylate cycle"/>
    <property type="evidence" value="ECO:0007669"/>
    <property type="project" value="UniProtKB-KW"/>
</dbReference>
<dbReference type="AlphaFoldDB" id="A0A5C7G403"/>
<evidence type="ECO:0000256" key="5">
    <source>
        <dbReference type="ARBA" id="ARBA00022857"/>
    </source>
</evidence>
<evidence type="ECO:0000256" key="7">
    <source>
        <dbReference type="ARBA" id="ARBA00023554"/>
    </source>
</evidence>
<dbReference type="GO" id="GO:0046872">
    <property type="term" value="F:metal ion binding"/>
    <property type="evidence" value="ECO:0007669"/>
    <property type="project" value="UniProtKB-KW"/>
</dbReference>
<comment type="similarity">
    <text evidence="8 9">Belongs to the monomeric-type IDH family.</text>
</comment>
<feature type="binding site" evidence="11">
    <location>
        <position position="146"/>
    </location>
    <ligand>
        <name>D-threo-isocitrate</name>
        <dbReference type="ChEBI" id="CHEBI:15562"/>
    </ligand>
</feature>
<feature type="binding site" evidence="12">
    <location>
        <position position="550"/>
    </location>
    <ligand>
        <name>Mg(2+)</name>
        <dbReference type="ChEBI" id="CHEBI:18420"/>
    </ligand>
</feature>
<dbReference type="Proteomes" id="UP000321413">
    <property type="component" value="Unassembled WGS sequence"/>
</dbReference>
<dbReference type="NCBIfam" id="TIGR00178">
    <property type="entry name" value="monomer_idh"/>
    <property type="match status" value="1"/>
</dbReference>
<evidence type="ECO:0000256" key="12">
    <source>
        <dbReference type="PIRSR" id="PIRSR009407-3"/>
    </source>
</evidence>
<keyword evidence="3 12" id="KW-0479">Metal-binding</keyword>
<evidence type="ECO:0000256" key="2">
    <source>
        <dbReference type="ARBA" id="ARBA00022532"/>
    </source>
</evidence>
<organism evidence="13 14">
    <name type="scientific">Massilia arenae</name>
    <dbReference type="NCBI Taxonomy" id="2603288"/>
    <lineage>
        <taxon>Bacteria</taxon>
        <taxon>Pseudomonadati</taxon>
        <taxon>Pseudomonadota</taxon>
        <taxon>Betaproteobacteria</taxon>
        <taxon>Burkholderiales</taxon>
        <taxon>Oxalobacteraceae</taxon>
        <taxon>Telluria group</taxon>
        <taxon>Massilia</taxon>
    </lineage>
</organism>
<comment type="catalytic activity">
    <reaction evidence="7 9">
        <text>D-threo-isocitrate + NADP(+) = 2-oxoglutarate + CO2 + NADPH</text>
        <dbReference type="Rhea" id="RHEA:19629"/>
        <dbReference type="ChEBI" id="CHEBI:15562"/>
        <dbReference type="ChEBI" id="CHEBI:16526"/>
        <dbReference type="ChEBI" id="CHEBI:16810"/>
        <dbReference type="ChEBI" id="CHEBI:57783"/>
        <dbReference type="ChEBI" id="CHEBI:58349"/>
        <dbReference type="EC" id="1.1.1.42"/>
    </reaction>
</comment>
<reference evidence="13 14" key="1">
    <citation type="submission" date="2019-08" db="EMBL/GenBank/DDBJ databases">
        <title>Massilia golmudensis sp. nov., isolated from sand in the Qinghai-Tibetan Plateau.</title>
        <authorList>
            <person name="Zhang B."/>
        </authorList>
    </citation>
    <scope>NUCLEOTIDE SEQUENCE [LARGE SCALE GENOMIC DNA]</scope>
    <source>
        <strain evidence="13 14">GEM5</strain>
    </source>
</reference>
<dbReference type="GO" id="GO:0006099">
    <property type="term" value="P:tricarboxylic acid cycle"/>
    <property type="evidence" value="ECO:0007669"/>
    <property type="project" value="UniProtKB-KW"/>
</dbReference>
<dbReference type="RefSeq" id="WP_147934719.1">
    <property type="nucleotide sequence ID" value="NZ_VPFD01000009.1"/>
</dbReference>
<dbReference type="PANTHER" id="PTHR36999">
    <property type="entry name" value="ISOCITRATE DEHYDROGENASE [NADP]"/>
    <property type="match status" value="1"/>
</dbReference>
<dbReference type="PIRSF" id="PIRSF009407">
    <property type="entry name" value="IDH_monmr"/>
    <property type="match status" value="1"/>
</dbReference>
<dbReference type="EC" id="1.1.1.42" evidence="9"/>
<evidence type="ECO:0000256" key="10">
    <source>
        <dbReference type="PIRSR" id="PIRSR009407-1"/>
    </source>
</evidence>
<evidence type="ECO:0000256" key="3">
    <source>
        <dbReference type="ARBA" id="ARBA00022723"/>
    </source>
</evidence>
<accession>A0A5C7G403</accession>
<comment type="caution">
    <text evidence="13">The sequence shown here is derived from an EMBL/GenBank/DDBJ whole genome shotgun (WGS) entry which is preliminary data.</text>
</comment>
<feature type="binding site" evidence="11">
    <location>
        <begin position="133"/>
        <end position="140"/>
    </location>
    <ligand>
        <name>substrate</name>
    </ligand>
</feature>
<keyword evidence="5 9" id="KW-0521">NADP</keyword>
<keyword evidence="4 12" id="KW-0460">Magnesium</keyword>
<evidence type="ECO:0000256" key="6">
    <source>
        <dbReference type="ARBA" id="ARBA00023002"/>
    </source>
</evidence>